<evidence type="ECO:0000313" key="1">
    <source>
        <dbReference type="EMBL" id="CAL1396620.1"/>
    </source>
</evidence>
<dbReference type="Proteomes" id="UP001497516">
    <property type="component" value="Chromosome 6"/>
</dbReference>
<protein>
    <submittedName>
        <fullName evidence="1">Uncharacterized protein</fullName>
    </submittedName>
</protein>
<dbReference type="EMBL" id="OZ034819">
    <property type="protein sequence ID" value="CAL1396620.1"/>
    <property type="molecule type" value="Genomic_DNA"/>
</dbReference>
<evidence type="ECO:0000313" key="2">
    <source>
        <dbReference type="Proteomes" id="UP001497516"/>
    </source>
</evidence>
<dbReference type="AlphaFoldDB" id="A0AAV2FGN7"/>
<accession>A0AAV2FGN7</accession>
<proteinExistence type="predicted"/>
<sequence length="110" mass="12736">MCLPHIDLEGNDPNVVELFDHIRGGWCIQSLQERFSLDVVHAILAIPLPRLGMEDRLIWHDTTNGVFSVKSAYHLAVLVDRQEGTWSQVVSWMDRTSWMRMWALKIPPKL</sequence>
<name>A0AAV2FGN7_9ROSI</name>
<keyword evidence="2" id="KW-1185">Reference proteome</keyword>
<gene>
    <name evidence="1" type="ORF">LTRI10_LOCUS36975</name>
</gene>
<organism evidence="1 2">
    <name type="scientific">Linum trigynum</name>
    <dbReference type="NCBI Taxonomy" id="586398"/>
    <lineage>
        <taxon>Eukaryota</taxon>
        <taxon>Viridiplantae</taxon>
        <taxon>Streptophyta</taxon>
        <taxon>Embryophyta</taxon>
        <taxon>Tracheophyta</taxon>
        <taxon>Spermatophyta</taxon>
        <taxon>Magnoliopsida</taxon>
        <taxon>eudicotyledons</taxon>
        <taxon>Gunneridae</taxon>
        <taxon>Pentapetalae</taxon>
        <taxon>rosids</taxon>
        <taxon>fabids</taxon>
        <taxon>Malpighiales</taxon>
        <taxon>Linaceae</taxon>
        <taxon>Linum</taxon>
    </lineage>
</organism>
<reference evidence="1 2" key="1">
    <citation type="submission" date="2024-04" db="EMBL/GenBank/DDBJ databases">
        <authorList>
            <person name="Fracassetti M."/>
        </authorList>
    </citation>
    <scope>NUCLEOTIDE SEQUENCE [LARGE SCALE GENOMIC DNA]</scope>
</reference>